<evidence type="ECO:0000259" key="6">
    <source>
        <dbReference type="Pfam" id="PF25917"/>
    </source>
</evidence>
<dbReference type="SUPFAM" id="SSF111369">
    <property type="entry name" value="HlyD-like secretion proteins"/>
    <property type="match status" value="1"/>
</dbReference>
<comment type="subcellular location">
    <subcellularLocation>
        <location evidence="1">Cell envelope</location>
    </subcellularLocation>
</comment>
<organism evidence="8 9">
    <name type="scientific">Pseudomonas alliivorans</name>
    <dbReference type="NCBI Taxonomy" id="2810613"/>
    <lineage>
        <taxon>Bacteria</taxon>
        <taxon>Pseudomonadati</taxon>
        <taxon>Pseudomonadota</taxon>
        <taxon>Gammaproteobacteria</taxon>
        <taxon>Pseudomonadales</taxon>
        <taxon>Pseudomonadaceae</taxon>
        <taxon>Pseudomonas</taxon>
    </lineage>
</organism>
<dbReference type="Gene3D" id="2.40.30.170">
    <property type="match status" value="1"/>
</dbReference>
<keyword evidence="5" id="KW-1133">Transmembrane helix</keyword>
<dbReference type="Gene3D" id="2.40.50.100">
    <property type="match status" value="1"/>
</dbReference>
<evidence type="ECO:0000313" key="8">
    <source>
        <dbReference type="EMBL" id="MBP0944702.1"/>
    </source>
</evidence>
<dbReference type="EMBL" id="JAFFZW010000002">
    <property type="protein sequence ID" value="MBP0944702.1"/>
    <property type="molecule type" value="Genomic_DNA"/>
</dbReference>
<dbReference type="InterPro" id="IPR058627">
    <property type="entry name" value="MdtA-like_C"/>
</dbReference>
<comment type="similarity">
    <text evidence="2">Belongs to the membrane fusion protein (MFP) (TC 8.A.1) family.</text>
</comment>
<keyword evidence="5" id="KW-0812">Transmembrane</keyword>
<reference evidence="8 9" key="1">
    <citation type="journal article" date="2022" name="Syst. Appl. Microbiol.">
        <title>Pseudomonas alliivorans sp. nov., a plant-pathogenic bacterium isolated from onion foliage in Georgia, USA.</title>
        <authorList>
            <person name="Zhao M."/>
            <person name="Tyson C."/>
            <person name="Chen H.C."/>
            <person name="Paudel S."/>
            <person name="Gitaitis R."/>
            <person name="Kvitko B."/>
            <person name="Dutta B."/>
        </authorList>
    </citation>
    <scope>NUCLEOTIDE SEQUENCE [LARGE SCALE GENOMIC DNA]</scope>
    <source>
        <strain evidence="8 9">20GA0068</strain>
    </source>
</reference>
<feature type="transmembrane region" description="Helical" evidence="5">
    <location>
        <begin position="12"/>
        <end position="31"/>
    </location>
</feature>
<dbReference type="Gene3D" id="1.10.287.470">
    <property type="entry name" value="Helix hairpin bin"/>
    <property type="match status" value="1"/>
</dbReference>
<dbReference type="Pfam" id="PF25917">
    <property type="entry name" value="BSH_RND"/>
    <property type="match status" value="1"/>
</dbReference>
<keyword evidence="5" id="KW-0472">Membrane</keyword>
<dbReference type="Pfam" id="PF25967">
    <property type="entry name" value="RND-MFP_C"/>
    <property type="match status" value="1"/>
</dbReference>
<feature type="domain" description="Multidrug resistance protein MdtA-like C-terminal permuted SH3" evidence="7">
    <location>
        <begin position="283"/>
        <end position="341"/>
    </location>
</feature>
<gene>
    <name evidence="8" type="ORF">JTJ32_05065</name>
</gene>
<protein>
    <submittedName>
        <fullName evidence="8">Efflux RND transporter periplasmic adaptor subunit</fullName>
    </submittedName>
</protein>
<comment type="caution">
    <text evidence="8">The sequence shown here is derived from an EMBL/GenBank/DDBJ whole genome shotgun (WGS) entry which is preliminary data.</text>
</comment>
<keyword evidence="4" id="KW-0175">Coiled coil</keyword>
<dbReference type="Proteomes" id="UP000673197">
    <property type="component" value="Unassembled WGS sequence"/>
</dbReference>
<keyword evidence="9" id="KW-1185">Reference proteome</keyword>
<feature type="domain" description="Multidrug resistance protein MdtA-like barrel-sandwich hybrid" evidence="6">
    <location>
        <begin position="75"/>
        <end position="200"/>
    </location>
</feature>
<dbReference type="InterPro" id="IPR058625">
    <property type="entry name" value="MdtA-like_BSH"/>
</dbReference>
<name>A0ABS4C2Y7_9PSED</name>
<evidence type="ECO:0000256" key="3">
    <source>
        <dbReference type="ARBA" id="ARBA00022448"/>
    </source>
</evidence>
<evidence type="ECO:0000256" key="4">
    <source>
        <dbReference type="ARBA" id="ARBA00023054"/>
    </source>
</evidence>
<accession>A0ABS4C2Y7</accession>
<evidence type="ECO:0000256" key="5">
    <source>
        <dbReference type="SAM" id="Phobius"/>
    </source>
</evidence>
<evidence type="ECO:0000313" key="9">
    <source>
        <dbReference type="Proteomes" id="UP000673197"/>
    </source>
</evidence>
<dbReference type="RefSeq" id="WP_210041230.1">
    <property type="nucleotide sequence ID" value="NZ_JAFFZW010000002.1"/>
</dbReference>
<evidence type="ECO:0000259" key="7">
    <source>
        <dbReference type="Pfam" id="PF25967"/>
    </source>
</evidence>
<dbReference type="PANTHER" id="PTHR30469">
    <property type="entry name" value="MULTIDRUG RESISTANCE PROTEIN MDTA"/>
    <property type="match status" value="1"/>
</dbReference>
<dbReference type="InterPro" id="IPR006143">
    <property type="entry name" value="RND_pump_MFP"/>
</dbReference>
<evidence type="ECO:0000256" key="1">
    <source>
        <dbReference type="ARBA" id="ARBA00004196"/>
    </source>
</evidence>
<sequence length="361" mass="38338">MNKLLILAFSRRSLSLIVPCAMLIIAGVLYMRPTEATPSASLPAPALTVTVASAVDTLWPGIIEAGGSVAPWEEAVIGAQVSNLRLTDLRVNVGDHVTRGQLLATFDADLLSADEARLKANWLQADANRKRALLLKGTGGMSDQDVLQYETQADVTRAQLTGTQLQLRYARVVAPDDGVISARSATTGAVYGNGQELFRLIRQSRLEWRGELSAAQMTQVQSGQPVDLELPDGTSASATVRELAPSLDTQTRLGLAYADIDSGSTARSGMYAKGRIGLTERPAVVVPAASVVIRDGRSYVPKVLDDHRISLQIVTVGRRHVSDVEIVSGISAGDRVVVQGAGFLNDGDLVHVAAAPLQGKE</sequence>
<keyword evidence="3" id="KW-0813">Transport</keyword>
<dbReference type="PANTHER" id="PTHR30469:SF15">
    <property type="entry name" value="HLYD FAMILY OF SECRETION PROTEINS"/>
    <property type="match status" value="1"/>
</dbReference>
<evidence type="ECO:0000256" key="2">
    <source>
        <dbReference type="ARBA" id="ARBA00009477"/>
    </source>
</evidence>
<dbReference type="NCBIfam" id="TIGR01730">
    <property type="entry name" value="RND_mfp"/>
    <property type="match status" value="1"/>
</dbReference>
<dbReference type="Gene3D" id="2.40.420.20">
    <property type="match status" value="1"/>
</dbReference>
<proteinExistence type="inferred from homology"/>